<evidence type="ECO:0000256" key="5">
    <source>
        <dbReference type="ARBA" id="ARBA00022723"/>
    </source>
</evidence>
<evidence type="ECO:0000256" key="9">
    <source>
        <dbReference type="ARBA" id="ARBA00023268"/>
    </source>
</evidence>
<dbReference type="GO" id="GO:0070566">
    <property type="term" value="F:adenylyltransferase activity"/>
    <property type="evidence" value="ECO:0007669"/>
    <property type="project" value="InterPro"/>
</dbReference>
<dbReference type="GO" id="GO:0005524">
    <property type="term" value="F:ATP binding"/>
    <property type="evidence" value="ECO:0007669"/>
    <property type="project" value="UniProtKB-KW"/>
</dbReference>
<dbReference type="HAMAP" id="MF_03049">
    <property type="entry name" value="MOCS3_Uba4"/>
    <property type="match status" value="1"/>
</dbReference>
<evidence type="ECO:0000256" key="7">
    <source>
        <dbReference type="ARBA" id="ARBA00022833"/>
    </source>
</evidence>
<sequence>MSMNQVEAFHRLEEENRLLRERVRELEEKLMAKASGLEINHEQHRIRTKEEVKSDHTAEQLKEKLPYLYNELNKELNNDQIARFSRHLLLPEIGVKRQAKLCNGSVLLVGAGGLGSPAALFLAAAGVGKLGFVDFDIVDSSNLHRQIIHNEHRTGMLKTLSAKMSCKLLNENVNIECYNQPFSELNGLELVKQYDVIMDCSDNVTTRYLVNDACVLAGKPLVSGSAVKFEGQLTIYNYRNKNVKGPCYRCLYPEPPPPATVTSCSDGGVLGVVPGIIGCLQALEAQKLLMQMDDEESVKNHCEILVQKMLLFNAKTCSFRTVKIRGRQPCCKVCGDHPTITSLIPEGTSLVCADKIMTQPADALSPENRVTAQEYESVLKNNLKNHILLDVRERIQFDIAALPHAINIPLKQLSKEESVQMIRDEISKRSNNSATMCNDYPIYVMCRRGIASVSATKTLLDLGFTNVKNIDGGVNSWRRNVDQDFPLY</sequence>
<keyword evidence="6 10" id="KW-0547">Nucleotide-binding</keyword>
<dbReference type="InterPro" id="IPR028885">
    <property type="entry name" value="MOCS3/Uba4"/>
</dbReference>
<dbReference type="GO" id="GO:0002143">
    <property type="term" value="P:tRNA wobble position uridine thiolation"/>
    <property type="evidence" value="ECO:0007669"/>
    <property type="project" value="InterPro"/>
</dbReference>
<feature type="binding site" evidence="10">
    <location>
        <position position="158"/>
    </location>
    <ligand>
        <name>ATP</name>
        <dbReference type="ChEBI" id="CHEBI:30616"/>
    </ligand>
</feature>
<dbReference type="Gene3D" id="3.40.50.720">
    <property type="entry name" value="NAD(P)-binding Rossmann-like Domain"/>
    <property type="match status" value="1"/>
</dbReference>
<dbReference type="PANTHER" id="PTHR10953:SF102">
    <property type="entry name" value="ADENYLYLTRANSFERASE AND SULFURTRANSFERASE MOCS3"/>
    <property type="match status" value="1"/>
</dbReference>
<dbReference type="InterPro" id="IPR000594">
    <property type="entry name" value="ThiF_NAD_FAD-bd"/>
</dbReference>
<evidence type="ECO:0000256" key="6">
    <source>
        <dbReference type="ARBA" id="ARBA00022741"/>
    </source>
</evidence>
<evidence type="ECO:0000256" key="8">
    <source>
        <dbReference type="ARBA" id="ARBA00022840"/>
    </source>
</evidence>
<gene>
    <name evidence="12" type="ORF">C9374_013351</name>
</gene>
<dbReference type="Pfam" id="PF00899">
    <property type="entry name" value="ThiF"/>
    <property type="match status" value="1"/>
</dbReference>
<keyword evidence="13" id="KW-1185">Reference proteome</keyword>
<dbReference type="CDD" id="cd14724">
    <property type="entry name" value="ZIP_Gal4-like_1"/>
    <property type="match status" value="1"/>
</dbReference>
<dbReference type="SMART" id="SM00450">
    <property type="entry name" value="RHOD"/>
    <property type="match status" value="1"/>
</dbReference>
<dbReference type="EC" id="2.7.7.-" evidence="10"/>
<dbReference type="Proteomes" id="UP000816034">
    <property type="component" value="Unassembled WGS sequence"/>
</dbReference>
<evidence type="ECO:0000256" key="4">
    <source>
        <dbReference type="ARBA" id="ARBA00022694"/>
    </source>
</evidence>
<name>A0AA88KPU7_NAELO</name>
<dbReference type="GO" id="GO:0005829">
    <property type="term" value="C:cytosol"/>
    <property type="evidence" value="ECO:0007669"/>
    <property type="project" value="UniProtKB-SubCell"/>
</dbReference>
<keyword evidence="7 10" id="KW-0862">Zinc</keyword>
<evidence type="ECO:0000313" key="12">
    <source>
        <dbReference type="EMBL" id="KAG2391866.1"/>
    </source>
</evidence>
<keyword evidence="3 10" id="KW-0808">Transferase</keyword>
<dbReference type="FunFam" id="3.40.50.720:FF:000033">
    <property type="entry name" value="Adenylyltransferase and sulfurtransferase MOCS3"/>
    <property type="match status" value="1"/>
</dbReference>
<comment type="subcellular location">
    <subcellularLocation>
        <location evidence="1">Cytoplasm</location>
        <location evidence="1">Cytosol</location>
    </subcellularLocation>
</comment>
<feature type="binding site" evidence="10">
    <location>
        <position position="113"/>
    </location>
    <ligand>
        <name>ATP</name>
        <dbReference type="ChEBI" id="CHEBI:30616"/>
    </ligand>
</feature>
<comment type="similarity">
    <text evidence="10">In the N-terminal section; belongs to the HesA/MoeB/ThiF family. UBA4 subfamily.</text>
</comment>
<dbReference type="GO" id="GO:0046872">
    <property type="term" value="F:metal ion binding"/>
    <property type="evidence" value="ECO:0007669"/>
    <property type="project" value="UniProtKB-KW"/>
</dbReference>
<evidence type="ECO:0000259" key="11">
    <source>
        <dbReference type="PROSITE" id="PS50206"/>
    </source>
</evidence>
<keyword evidence="4 10" id="KW-0819">tRNA processing</keyword>
<dbReference type="InterPro" id="IPR001763">
    <property type="entry name" value="Rhodanese-like_dom"/>
</dbReference>
<feature type="binding site" evidence="10">
    <location>
        <begin position="202"/>
        <end position="203"/>
    </location>
    <ligand>
        <name>ATP</name>
        <dbReference type="ChEBI" id="CHEBI:30616"/>
    </ligand>
</feature>
<dbReference type="PANTHER" id="PTHR10953">
    <property type="entry name" value="UBIQUITIN-ACTIVATING ENZYME E1"/>
    <property type="match status" value="1"/>
</dbReference>
<evidence type="ECO:0000256" key="3">
    <source>
        <dbReference type="ARBA" id="ARBA00022679"/>
    </source>
</evidence>
<dbReference type="GO" id="GO:0042292">
    <property type="term" value="F:URM1 activating enzyme activity"/>
    <property type="evidence" value="ECO:0007669"/>
    <property type="project" value="TreeGrafter"/>
</dbReference>
<keyword evidence="9 10" id="KW-0511">Multifunctional enzyme</keyword>
<evidence type="ECO:0000256" key="1">
    <source>
        <dbReference type="ARBA" id="ARBA00004514"/>
    </source>
</evidence>
<evidence type="ECO:0000313" key="13">
    <source>
        <dbReference type="Proteomes" id="UP000816034"/>
    </source>
</evidence>
<dbReference type="InterPro" id="IPR036873">
    <property type="entry name" value="Rhodanese-like_dom_sf"/>
</dbReference>
<feature type="domain" description="Rhodanese" evidence="11">
    <location>
        <begin position="382"/>
        <end position="486"/>
    </location>
</feature>
<feature type="binding site" evidence="10">
    <location>
        <begin position="141"/>
        <end position="145"/>
    </location>
    <ligand>
        <name>ATP</name>
        <dbReference type="ChEBI" id="CHEBI:30616"/>
    </ligand>
</feature>
<proteinExistence type="inferred from homology"/>
<dbReference type="InterPro" id="IPR035985">
    <property type="entry name" value="Ubiquitin-activating_enz"/>
</dbReference>
<dbReference type="GeneID" id="68105804"/>
<accession>A0AA88KPU7</accession>
<feature type="binding site" evidence="10">
    <location>
        <position position="250"/>
    </location>
    <ligand>
        <name>Zn(2+)</name>
        <dbReference type="ChEBI" id="CHEBI:29105"/>
    </ligand>
</feature>
<dbReference type="EC" id="2.8.1.-" evidence="10"/>
<dbReference type="InterPro" id="IPR045886">
    <property type="entry name" value="ThiF/MoeB/HesA"/>
</dbReference>
<comment type="cofactor">
    <cofactor evidence="10">
        <name>Zn(2+)</name>
        <dbReference type="ChEBI" id="CHEBI:29105"/>
    </cofactor>
    <text evidence="10">Binds 1 zinc ion per subunit.</text>
</comment>
<dbReference type="PROSITE" id="PS50206">
    <property type="entry name" value="RHODANESE_3"/>
    <property type="match status" value="1"/>
</dbReference>
<feature type="active site" description="Cysteine persulfide intermediate; for sulfurtransferase activity" evidence="10">
    <location>
        <position position="446"/>
    </location>
</feature>
<feature type="binding site" evidence="10">
    <location>
        <position position="134"/>
    </location>
    <ligand>
        <name>ATP</name>
        <dbReference type="ChEBI" id="CHEBI:30616"/>
    </ligand>
</feature>
<dbReference type="AlphaFoldDB" id="A0AA88KPU7"/>
<dbReference type="Gene3D" id="3.40.250.10">
    <property type="entry name" value="Rhodanese-like domain"/>
    <property type="match status" value="1"/>
</dbReference>
<dbReference type="SUPFAM" id="SSF69572">
    <property type="entry name" value="Activating enzymes of the ubiquitin-like proteins"/>
    <property type="match status" value="1"/>
</dbReference>
<dbReference type="EMBL" id="PYSW02000006">
    <property type="protein sequence ID" value="KAG2391866.1"/>
    <property type="molecule type" value="Genomic_DNA"/>
</dbReference>
<feature type="binding site" evidence="10">
    <location>
        <position position="331"/>
    </location>
    <ligand>
        <name>Zn(2+)</name>
        <dbReference type="ChEBI" id="CHEBI:29105"/>
    </ligand>
</feature>
<feature type="binding site" evidence="10">
    <location>
        <position position="247"/>
    </location>
    <ligand>
        <name>Zn(2+)</name>
        <dbReference type="ChEBI" id="CHEBI:29105"/>
    </ligand>
</feature>
<feature type="active site" description="Glycyl thioester intermediate; for adenylyltransferase activity" evidence="10">
    <location>
        <position position="264"/>
    </location>
</feature>
<keyword evidence="2 10" id="KW-0963">Cytoplasm</keyword>
<keyword evidence="8 10" id="KW-0067">ATP-binding</keyword>
<evidence type="ECO:0000256" key="2">
    <source>
        <dbReference type="ARBA" id="ARBA00022490"/>
    </source>
</evidence>
<dbReference type="FunFam" id="3.40.250.10:FF:000014">
    <property type="entry name" value="Adenylyltransferase and sulfurtransferase MOCS3"/>
    <property type="match status" value="1"/>
</dbReference>
<feature type="binding site" evidence="10">
    <location>
        <position position="334"/>
    </location>
    <ligand>
        <name>Zn(2+)</name>
        <dbReference type="ChEBI" id="CHEBI:29105"/>
    </ligand>
</feature>
<dbReference type="Pfam" id="PF00581">
    <property type="entry name" value="Rhodanese"/>
    <property type="match status" value="1"/>
</dbReference>
<dbReference type="CDD" id="cd00757">
    <property type="entry name" value="ThiF_MoeB_HesA_family"/>
    <property type="match status" value="1"/>
</dbReference>
<organism evidence="12 13">
    <name type="scientific">Naegleria lovaniensis</name>
    <name type="common">Amoeba</name>
    <dbReference type="NCBI Taxonomy" id="51637"/>
    <lineage>
        <taxon>Eukaryota</taxon>
        <taxon>Discoba</taxon>
        <taxon>Heterolobosea</taxon>
        <taxon>Tetramitia</taxon>
        <taxon>Eutetramitia</taxon>
        <taxon>Vahlkampfiidae</taxon>
        <taxon>Naegleria</taxon>
    </lineage>
</organism>
<protein>
    <recommendedName>
        <fullName evidence="10">Adenylyltransferase and sulfurtransferase MOCS3 homolog</fullName>
    </recommendedName>
    <alternativeName>
        <fullName evidence="10">UBA4 homolog</fullName>
    </alternativeName>
    <alternativeName>
        <fullName evidence="10">Ubiquitin-like protein activator 4 homolog</fullName>
    </alternativeName>
    <domain>
        <recommendedName>
            <fullName evidence="10">Adenylyltransferase</fullName>
            <ecNumber evidence="10">2.7.7.-</ecNumber>
        </recommendedName>
    </domain>
    <domain>
        <recommendedName>
            <fullName evidence="10">Sulfurtransferase</fullName>
            <ecNumber evidence="10">2.8.1.-</ecNumber>
        </recommendedName>
    </domain>
</protein>
<evidence type="ECO:0000256" key="10">
    <source>
        <dbReference type="HAMAP-Rule" id="MF_03049"/>
    </source>
</evidence>
<keyword evidence="5 10" id="KW-0479">Metal-binding</keyword>
<dbReference type="RefSeq" id="XP_044553760.1">
    <property type="nucleotide sequence ID" value="XM_044689218.1"/>
</dbReference>
<comment type="pathway">
    <text evidence="10">tRNA modification; 5-methoxycarbonylmethyl-2-thiouridine-tRNA biosynthesis.</text>
</comment>
<comment type="function">
    <text evidence="10">Plays a central role in 2-thiolation of mcm(5)S(2)U at tRNA wobble positions of cytosolic tRNA(Lys), tRNA(Glu) and tRNA(Gln). Acts by mediating the C-terminal thiocarboxylation of the sulfur carrier URM1. Its N-terminus first activates URM1 as acyl-adenylate (-COAMP), then the persulfide sulfur on the catalytic cysteine is transferred to URM1 to form thiocarboxylation (-COSH) of its C-terminus. The reaction probably involves hydrogen sulfide that is generated from the persulfide intermediate and that acts as nucleophile towards URM1. Subsequently, a transient disulfide bond is formed. Does not use thiosulfate as sulfur donor; NFS1 probably acting as a sulfur donor for thiocarboxylation reactions.</text>
</comment>
<dbReference type="GO" id="GO:0004792">
    <property type="term" value="F:thiosulfate-cyanide sulfurtransferase activity"/>
    <property type="evidence" value="ECO:0007669"/>
    <property type="project" value="TreeGrafter"/>
</dbReference>
<comment type="caution">
    <text evidence="12">The sequence shown here is derived from an EMBL/GenBank/DDBJ whole genome shotgun (WGS) entry which is preliminary data.</text>
</comment>
<reference evidence="12 13" key="1">
    <citation type="journal article" date="2018" name="BMC Genomics">
        <title>The genome of Naegleria lovaniensis, the basis for a comparative approach to unravel pathogenicity factors of the human pathogenic amoeba N. fowleri.</title>
        <authorList>
            <person name="Liechti N."/>
            <person name="Schurch N."/>
            <person name="Bruggmann R."/>
            <person name="Wittwer M."/>
        </authorList>
    </citation>
    <scope>NUCLEOTIDE SEQUENCE [LARGE SCALE GENOMIC DNA]</scope>
    <source>
        <strain evidence="12 13">ATCC 30569</strain>
    </source>
</reference>